<dbReference type="RefSeq" id="XP_015946160.1">
    <property type="nucleotide sequence ID" value="XM_016090674.3"/>
</dbReference>
<protein>
    <recommendedName>
        <fullName evidence="4">Glycosyltransferase</fullName>
        <ecNumber evidence="4">2.4.1.-</ecNumber>
    </recommendedName>
</protein>
<gene>
    <name evidence="6" type="primary">LOC107471223</name>
</gene>
<dbReference type="GO" id="GO:0080043">
    <property type="term" value="F:quercetin 3-O-glucosyltransferase activity"/>
    <property type="evidence" value="ECO:0007669"/>
    <property type="project" value="TreeGrafter"/>
</dbReference>
<dbReference type="InterPro" id="IPR018247">
    <property type="entry name" value="EF_Hand_1_Ca_BS"/>
</dbReference>
<dbReference type="CDD" id="cd03784">
    <property type="entry name" value="GT1_Gtf-like"/>
    <property type="match status" value="1"/>
</dbReference>
<comment type="similarity">
    <text evidence="1 3">Belongs to the UDP-glycosyltransferase family.</text>
</comment>
<evidence type="ECO:0000313" key="5">
    <source>
        <dbReference type="Proteomes" id="UP000515211"/>
    </source>
</evidence>
<dbReference type="PROSITE" id="PS00018">
    <property type="entry name" value="EF_HAND_1"/>
    <property type="match status" value="1"/>
</dbReference>
<keyword evidence="2 3" id="KW-0808">Transferase</keyword>
<evidence type="ECO:0000256" key="2">
    <source>
        <dbReference type="ARBA" id="ARBA00022679"/>
    </source>
</evidence>
<dbReference type="PANTHER" id="PTHR11926">
    <property type="entry name" value="GLUCOSYL/GLUCURONOSYL TRANSFERASES"/>
    <property type="match status" value="1"/>
</dbReference>
<keyword evidence="3" id="KW-0328">Glycosyltransferase</keyword>
<name>A0A6P4BUI3_ARADU</name>
<dbReference type="GeneID" id="107471223"/>
<dbReference type="Gene3D" id="3.40.50.2000">
    <property type="entry name" value="Glycogen Phosphorylase B"/>
    <property type="match status" value="2"/>
</dbReference>
<proteinExistence type="inferred from homology"/>
<dbReference type="InterPro" id="IPR002213">
    <property type="entry name" value="UDP_glucos_trans"/>
</dbReference>
<sequence length="478" mass="53968">MINNQTDCHWNTKLKVKKNKGVIIMMRTPTVLVLPAPGQGHVNPMMILSHKLVDHGCNIIFVNSDFNHKRVVRSMDNNNGSSSPIKLVSISDGLGPEHDRVDLGELCDSMLRTMPSELEKLIEDLQLNEGIKVTCVVADVFMGWALEVARKLGIKGAFFWAAAASVFVVQYNASNLVADGILDSDGLPISEKPFWLSSYIPTVEIRDLWWLNMFDPCVGKKMFKYMMHCMRNSNLIEWFLCNSTPELEPDAFSLLPNILSPIGPLLTPNNNKKLSVGQFWKEDISCMSWLDQQPQYSVVYVAFGSHTLFDQRQFTELALALELTNRPFLWVVRQDPNCTNTVSLPPEFKGYKGKIIGWAPQKMVLSHPAIACFVSHCGWNSTIEALSNGVPLLCWPYSGDQFFNKNYICNALKVGMAFDSDENGMISRGEIKEKVDQLLSDENTRSRSHKLMEKLKHNMEEGSTSSMNLSRFFTWLKG</sequence>
<dbReference type="Proteomes" id="UP000515211">
    <property type="component" value="Chromosome 10"/>
</dbReference>
<reference evidence="5" key="1">
    <citation type="journal article" date="2016" name="Nat. Genet.">
        <title>The genome sequences of Arachis duranensis and Arachis ipaensis, the diploid ancestors of cultivated peanut.</title>
        <authorList>
            <person name="Bertioli D.J."/>
            <person name="Cannon S.B."/>
            <person name="Froenicke L."/>
            <person name="Huang G."/>
            <person name="Farmer A.D."/>
            <person name="Cannon E.K."/>
            <person name="Liu X."/>
            <person name="Gao D."/>
            <person name="Clevenger J."/>
            <person name="Dash S."/>
            <person name="Ren L."/>
            <person name="Moretzsohn M.C."/>
            <person name="Shirasawa K."/>
            <person name="Huang W."/>
            <person name="Vidigal B."/>
            <person name="Abernathy B."/>
            <person name="Chu Y."/>
            <person name="Niederhuth C.E."/>
            <person name="Umale P."/>
            <person name="Araujo A.C."/>
            <person name="Kozik A."/>
            <person name="Kim K.D."/>
            <person name="Burow M.D."/>
            <person name="Varshney R.K."/>
            <person name="Wang X."/>
            <person name="Zhang X."/>
            <person name="Barkley N."/>
            <person name="Guimaraes P.M."/>
            <person name="Isobe S."/>
            <person name="Guo B."/>
            <person name="Liao B."/>
            <person name="Stalker H.T."/>
            <person name="Schmitz R.J."/>
            <person name="Scheffler B.E."/>
            <person name="Leal-Bertioli S.C."/>
            <person name="Xun X."/>
            <person name="Jackson S.A."/>
            <person name="Michelmore R."/>
            <person name="Ozias-Akins P."/>
        </authorList>
    </citation>
    <scope>NUCLEOTIDE SEQUENCE [LARGE SCALE GENOMIC DNA]</scope>
    <source>
        <strain evidence="5">cv. V14167</strain>
    </source>
</reference>
<evidence type="ECO:0000256" key="1">
    <source>
        <dbReference type="ARBA" id="ARBA00009995"/>
    </source>
</evidence>
<dbReference type="AlphaFoldDB" id="A0A6P4BUI3"/>
<keyword evidence="5" id="KW-1185">Reference proteome</keyword>
<dbReference type="PANTHER" id="PTHR11926:SF1530">
    <property type="entry name" value="EF-HAND DOMAIN-CONTAINING PROTEIN"/>
    <property type="match status" value="1"/>
</dbReference>
<dbReference type="KEGG" id="adu:107471223"/>
<accession>A0A6P4BUI3</accession>
<organism evidence="5 6">
    <name type="scientific">Arachis duranensis</name>
    <name type="common">Wild peanut</name>
    <dbReference type="NCBI Taxonomy" id="130453"/>
    <lineage>
        <taxon>Eukaryota</taxon>
        <taxon>Viridiplantae</taxon>
        <taxon>Streptophyta</taxon>
        <taxon>Embryophyta</taxon>
        <taxon>Tracheophyta</taxon>
        <taxon>Spermatophyta</taxon>
        <taxon>Magnoliopsida</taxon>
        <taxon>eudicotyledons</taxon>
        <taxon>Gunneridae</taxon>
        <taxon>Pentapetalae</taxon>
        <taxon>rosids</taxon>
        <taxon>fabids</taxon>
        <taxon>Fabales</taxon>
        <taxon>Fabaceae</taxon>
        <taxon>Papilionoideae</taxon>
        <taxon>50 kb inversion clade</taxon>
        <taxon>dalbergioids sensu lato</taxon>
        <taxon>Dalbergieae</taxon>
        <taxon>Pterocarpus clade</taxon>
        <taxon>Arachis</taxon>
    </lineage>
</organism>
<dbReference type="SUPFAM" id="SSF53756">
    <property type="entry name" value="UDP-Glycosyltransferase/glycogen phosphorylase"/>
    <property type="match status" value="1"/>
</dbReference>
<dbReference type="FunFam" id="3.40.50.2000:FF:000061">
    <property type="entry name" value="UDP-glycosyltransferase 83A1"/>
    <property type="match status" value="1"/>
</dbReference>
<dbReference type="InterPro" id="IPR035595">
    <property type="entry name" value="UDP_glycos_trans_CS"/>
</dbReference>
<reference evidence="6" key="2">
    <citation type="submission" date="2025-08" db="UniProtKB">
        <authorList>
            <consortium name="RefSeq"/>
        </authorList>
    </citation>
    <scope>IDENTIFICATION</scope>
    <source>
        <tissue evidence="6">Whole plant</tissue>
    </source>
</reference>
<dbReference type="GO" id="GO:0080044">
    <property type="term" value="F:quercetin 7-O-glucosyltransferase activity"/>
    <property type="evidence" value="ECO:0007669"/>
    <property type="project" value="TreeGrafter"/>
</dbReference>
<dbReference type="OrthoDB" id="5835829at2759"/>
<dbReference type="PROSITE" id="PS00375">
    <property type="entry name" value="UDPGT"/>
    <property type="match status" value="1"/>
</dbReference>
<evidence type="ECO:0000256" key="4">
    <source>
        <dbReference type="RuleBase" id="RU362057"/>
    </source>
</evidence>
<dbReference type="EC" id="2.4.1.-" evidence="4"/>
<dbReference type="Pfam" id="PF00201">
    <property type="entry name" value="UDPGT"/>
    <property type="match status" value="1"/>
</dbReference>
<evidence type="ECO:0000313" key="6">
    <source>
        <dbReference type="RefSeq" id="XP_015946160.1"/>
    </source>
</evidence>
<dbReference type="FunFam" id="3.40.50.2000:FF:000108">
    <property type="entry name" value="UDP-glycosyltransferase 83A1"/>
    <property type="match status" value="1"/>
</dbReference>
<evidence type="ECO:0000256" key="3">
    <source>
        <dbReference type="RuleBase" id="RU003718"/>
    </source>
</evidence>